<sequence>MESLANDFQIEGLELSQDQAVLGTLGNTPRGVPPGSNKNDVAKTSTCTPVESVPSASGSVGYLQEKTGPEIDPTHAARREIQLPPATKQIYSTAKQSVAAPLGQQGVDDEGSVDQSSPLTGQLEASGKPYMTHIKPFVDFMGVYSEAKAIFSTISCLGPAPLPLTGMSETLRSSKPMASGSTDIQCSTTTGVSEKVNPTNLSCISKRRTSEPAGTKSDDDLVPKDTTLATLDMQTQDQVPNEEQNSESQAGGLRDSMTSPVVKGQSSSISGNAPKNQLLLYRVEELLPDLRSRFPSYLRRYGPMTIVETPRDYNCPAADHES</sequence>
<feature type="compositionally biased region" description="Basic and acidic residues" evidence="1">
    <location>
        <begin position="67"/>
        <end position="76"/>
    </location>
</feature>
<feature type="region of interest" description="Disordered" evidence="1">
    <location>
        <begin position="173"/>
        <end position="272"/>
    </location>
</feature>
<dbReference type="AlphaFoldDB" id="A0A9P6EP53"/>
<feature type="compositionally biased region" description="Polar residues" evidence="1">
    <location>
        <begin position="179"/>
        <end position="203"/>
    </location>
</feature>
<protein>
    <submittedName>
        <fullName evidence="2">Uncharacterized protein</fullName>
    </submittedName>
</protein>
<evidence type="ECO:0000313" key="3">
    <source>
        <dbReference type="Proteomes" id="UP000807306"/>
    </source>
</evidence>
<dbReference type="Proteomes" id="UP000807306">
    <property type="component" value="Unassembled WGS sequence"/>
</dbReference>
<dbReference type="EMBL" id="MU157831">
    <property type="protein sequence ID" value="KAF9532686.1"/>
    <property type="molecule type" value="Genomic_DNA"/>
</dbReference>
<accession>A0A9P6EP53</accession>
<feature type="compositionally biased region" description="Polar residues" evidence="1">
    <location>
        <begin position="227"/>
        <end position="249"/>
    </location>
</feature>
<feature type="region of interest" description="Disordered" evidence="1">
    <location>
        <begin position="92"/>
        <end position="124"/>
    </location>
</feature>
<organism evidence="2 3">
    <name type="scientific">Crepidotus variabilis</name>
    <dbReference type="NCBI Taxonomy" id="179855"/>
    <lineage>
        <taxon>Eukaryota</taxon>
        <taxon>Fungi</taxon>
        <taxon>Dikarya</taxon>
        <taxon>Basidiomycota</taxon>
        <taxon>Agaricomycotina</taxon>
        <taxon>Agaricomycetes</taxon>
        <taxon>Agaricomycetidae</taxon>
        <taxon>Agaricales</taxon>
        <taxon>Agaricineae</taxon>
        <taxon>Crepidotaceae</taxon>
        <taxon>Crepidotus</taxon>
    </lineage>
</organism>
<feature type="region of interest" description="Disordered" evidence="1">
    <location>
        <begin position="21"/>
        <end position="76"/>
    </location>
</feature>
<feature type="compositionally biased region" description="Polar residues" evidence="1">
    <location>
        <begin position="36"/>
        <end position="58"/>
    </location>
</feature>
<name>A0A9P6EP53_9AGAR</name>
<feature type="compositionally biased region" description="Polar residues" evidence="1">
    <location>
        <begin position="256"/>
        <end position="272"/>
    </location>
</feature>
<proteinExistence type="predicted"/>
<keyword evidence="3" id="KW-1185">Reference proteome</keyword>
<evidence type="ECO:0000256" key="1">
    <source>
        <dbReference type="SAM" id="MobiDB-lite"/>
    </source>
</evidence>
<evidence type="ECO:0000313" key="2">
    <source>
        <dbReference type="EMBL" id="KAF9532686.1"/>
    </source>
</evidence>
<comment type="caution">
    <text evidence="2">The sequence shown here is derived from an EMBL/GenBank/DDBJ whole genome shotgun (WGS) entry which is preliminary data.</text>
</comment>
<reference evidence="2" key="1">
    <citation type="submission" date="2020-11" db="EMBL/GenBank/DDBJ databases">
        <authorList>
            <consortium name="DOE Joint Genome Institute"/>
            <person name="Ahrendt S."/>
            <person name="Riley R."/>
            <person name="Andreopoulos W."/>
            <person name="Labutti K."/>
            <person name="Pangilinan J."/>
            <person name="Ruiz-Duenas F.J."/>
            <person name="Barrasa J.M."/>
            <person name="Sanchez-Garcia M."/>
            <person name="Camarero S."/>
            <person name="Miyauchi S."/>
            <person name="Serrano A."/>
            <person name="Linde D."/>
            <person name="Babiker R."/>
            <person name="Drula E."/>
            <person name="Ayuso-Fernandez I."/>
            <person name="Pacheco R."/>
            <person name="Padilla G."/>
            <person name="Ferreira P."/>
            <person name="Barriuso J."/>
            <person name="Kellner H."/>
            <person name="Castanera R."/>
            <person name="Alfaro M."/>
            <person name="Ramirez L."/>
            <person name="Pisabarro A.G."/>
            <person name="Kuo A."/>
            <person name="Tritt A."/>
            <person name="Lipzen A."/>
            <person name="He G."/>
            <person name="Yan M."/>
            <person name="Ng V."/>
            <person name="Cullen D."/>
            <person name="Martin F."/>
            <person name="Rosso M.-N."/>
            <person name="Henrissat B."/>
            <person name="Hibbett D."/>
            <person name="Martinez A.T."/>
            <person name="Grigoriev I.V."/>
        </authorList>
    </citation>
    <scope>NUCLEOTIDE SEQUENCE</scope>
    <source>
        <strain evidence="2">CBS 506.95</strain>
    </source>
</reference>
<gene>
    <name evidence="2" type="ORF">CPB83DRAFT_847210</name>
</gene>